<accession>A0A6J7HRK8</accession>
<dbReference type="EMBL" id="CAFBMR010000060">
    <property type="protein sequence ID" value="CAB4919973.1"/>
    <property type="molecule type" value="Genomic_DNA"/>
</dbReference>
<gene>
    <name evidence="1" type="ORF">UFOPK3610_01354</name>
</gene>
<organism evidence="1">
    <name type="scientific">freshwater metagenome</name>
    <dbReference type="NCBI Taxonomy" id="449393"/>
    <lineage>
        <taxon>unclassified sequences</taxon>
        <taxon>metagenomes</taxon>
        <taxon>ecological metagenomes</taxon>
    </lineage>
</organism>
<protein>
    <submittedName>
        <fullName evidence="1">Unannotated protein</fullName>
    </submittedName>
</protein>
<name>A0A6J7HRK8_9ZZZZ</name>
<sequence>MRIWPVIAAASLLTSLCVATAPSAGAAIQDGMPGQTEIDGQWSGLEPDGVASRPYVKRLVVTRGGVATVAIDNTGSVPNPEVTGGFGVAISPFNLCAEGQTPAPGVCYATPNRVGITVGFTDSGALHTDFSGALASSGNINVDQNTEFDLTIALNTLGQTLRWTWLQGLPTYWNVTNIGQADATMRVKFKPRLSPITSNGGGCSQIPVMPTCEYSSAAEYHLQATMVLSLDQTLDEAFTGSLFATEKAYIGALNTGYDNSGNPALTWGIAAPTTTGEAANLPRLWAVVSDAALLNYFGVPAEGDPRTLFSVAVDSGSADPETGGWQRWTAGARGTDGWLISTDAVPVATSSTASGTSELRAKSVVAASSSYAKAVTVNLKRKSAAPQVMARYSAQTKKTTLSFNGSKALRDKCVQSGFSCRVVVEKIASKTRVTTTGLVTVAATTSKSAVTANTVTGVNKAPRNTRIVVILERKGRTGGWTYLASAGATVTTA</sequence>
<evidence type="ECO:0000313" key="1">
    <source>
        <dbReference type="EMBL" id="CAB4919973.1"/>
    </source>
</evidence>
<reference evidence="1" key="1">
    <citation type="submission" date="2020-05" db="EMBL/GenBank/DDBJ databases">
        <authorList>
            <person name="Chiriac C."/>
            <person name="Salcher M."/>
            <person name="Ghai R."/>
            <person name="Kavagutti S V."/>
        </authorList>
    </citation>
    <scope>NUCLEOTIDE SEQUENCE</scope>
</reference>
<proteinExistence type="predicted"/>
<dbReference type="AlphaFoldDB" id="A0A6J7HRK8"/>